<protein>
    <recommendedName>
        <fullName evidence="2">Endonuclease/exonuclease/phosphatase domain-containing protein</fullName>
    </recommendedName>
</protein>
<feature type="signal peptide" evidence="1">
    <location>
        <begin position="1"/>
        <end position="19"/>
    </location>
</feature>
<feature type="chain" id="PRO_5012053949" description="Endonuclease/exonuclease/phosphatase domain-containing protein" evidence="1">
    <location>
        <begin position="20"/>
        <end position="273"/>
    </location>
</feature>
<dbReference type="EMBL" id="MTBC01000007">
    <property type="protein sequence ID" value="OQD42322.1"/>
    <property type="molecule type" value="Genomic_DNA"/>
</dbReference>
<keyword evidence="4" id="KW-1185">Reference proteome</keyword>
<sequence>MNKSILILFVLITAMNLRAQTSAMTYNIRYNNPDDKENWWENRKAEVIDLIDFYSPDILGLQEALLDQTLYLDKELENYDFIGVGREDGSRKGELAPIFYNTEKITLVMQHTFWLSDTPDKVSLGWDAALNRIVTMAKFKDNTTKETFFVFNTHFDHKGKLAQENSSKLILKLIDLYCATNEKVIVMGDLNATPDEDPIVVLGTVLQDSFTAPNITPYGPIGTYNAFDTNHPLDKRIDYIFNRNLNVKSYRCIDDRRKNLRFPSDHLPILVRY</sequence>
<dbReference type="Proteomes" id="UP000191680">
    <property type="component" value="Unassembled WGS sequence"/>
</dbReference>
<dbReference type="Pfam" id="PF03372">
    <property type="entry name" value="Exo_endo_phos"/>
    <property type="match status" value="1"/>
</dbReference>
<dbReference type="CDD" id="cd09083">
    <property type="entry name" value="EEP-1"/>
    <property type="match status" value="1"/>
</dbReference>
<evidence type="ECO:0000313" key="4">
    <source>
        <dbReference type="Proteomes" id="UP000191680"/>
    </source>
</evidence>
<dbReference type="PANTHER" id="PTHR12121:SF36">
    <property type="entry name" value="ENDONUCLEASE_EXONUCLEASE_PHOSPHATASE DOMAIN-CONTAINING PROTEIN"/>
    <property type="match status" value="1"/>
</dbReference>
<dbReference type="InterPro" id="IPR036691">
    <property type="entry name" value="Endo/exonu/phosph_ase_sf"/>
</dbReference>
<dbReference type="PANTHER" id="PTHR12121">
    <property type="entry name" value="CARBON CATABOLITE REPRESSOR PROTEIN 4"/>
    <property type="match status" value="1"/>
</dbReference>
<dbReference type="InterPro" id="IPR005135">
    <property type="entry name" value="Endo/exonuclease/phosphatase"/>
</dbReference>
<dbReference type="GO" id="GO:0000175">
    <property type="term" value="F:3'-5'-RNA exonuclease activity"/>
    <property type="evidence" value="ECO:0007669"/>
    <property type="project" value="TreeGrafter"/>
</dbReference>
<dbReference type="SUPFAM" id="SSF56219">
    <property type="entry name" value="DNase I-like"/>
    <property type="match status" value="1"/>
</dbReference>
<dbReference type="InterPro" id="IPR050410">
    <property type="entry name" value="CCR4/nocturin_mRNA_transcr"/>
</dbReference>
<reference evidence="3 4" key="1">
    <citation type="submission" date="2016-12" db="EMBL/GenBank/DDBJ databases">
        <authorList>
            <person name="Song W.-J."/>
            <person name="Kurnit D.M."/>
        </authorList>
    </citation>
    <scope>NUCLEOTIDE SEQUENCE [LARGE SCALE GENOMIC DNA]</scope>
    <source>
        <strain evidence="3 4">HSG9</strain>
    </source>
</reference>
<dbReference type="AlphaFoldDB" id="A0A1V6LQ77"/>
<gene>
    <name evidence="3" type="ORF">BUL40_11165</name>
</gene>
<evidence type="ECO:0000313" key="3">
    <source>
        <dbReference type="EMBL" id="OQD42322.1"/>
    </source>
</evidence>
<keyword evidence="1" id="KW-0732">Signal</keyword>
<proteinExistence type="predicted"/>
<evidence type="ECO:0000256" key="1">
    <source>
        <dbReference type="SAM" id="SignalP"/>
    </source>
</evidence>
<name>A0A1V6LQ77_9FLAO</name>
<dbReference type="RefSeq" id="WP_244901866.1">
    <property type="nucleotide sequence ID" value="NZ_MTBC01000007.1"/>
</dbReference>
<accession>A0A1V6LQ77</accession>
<evidence type="ECO:0000259" key="2">
    <source>
        <dbReference type="Pfam" id="PF03372"/>
    </source>
</evidence>
<feature type="domain" description="Endonuclease/exonuclease/phosphatase" evidence="2">
    <location>
        <begin position="24"/>
        <end position="266"/>
    </location>
</feature>
<organism evidence="3 4">
    <name type="scientific">Croceivirga radicis</name>
    <dbReference type="NCBI Taxonomy" id="1929488"/>
    <lineage>
        <taxon>Bacteria</taxon>
        <taxon>Pseudomonadati</taxon>
        <taxon>Bacteroidota</taxon>
        <taxon>Flavobacteriia</taxon>
        <taxon>Flavobacteriales</taxon>
        <taxon>Flavobacteriaceae</taxon>
        <taxon>Croceivirga</taxon>
    </lineage>
</organism>
<dbReference type="Gene3D" id="3.60.10.10">
    <property type="entry name" value="Endonuclease/exonuclease/phosphatase"/>
    <property type="match status" value="1"/>
</dbReference>
<comment type="caution">
    <text evidence="3">The sequence shown here is derived from an EMBL/GenBank/DDBJ whole genome shotgun (WGS) entry which is preliminary data.</text>
</comment>